<accession>A0A151RWU4</accession>
<gene>
    <name evidence="2" type="ORF">KK1_031329</name>
</gene>
<dbReference type="EMBL" id="KQ483539">
    <property type="protein sequence ID" value="KYP47025.1"/>
    <property type="molecule type" value="Genomic_DNA"/>
</dbReference>
<evidence type="ECO:0000259" key="1">
    <source>
        <dbReference type="Pfam" id="PF24924"/>
    </source>
</evidence>
<dbReference type="AlphaFoldDB" id="A0A151RWU4"/>
<feature type="domain" description="DUF7745" evidence="1">
    <location>
        <begin position="9"/>
        <end position="194"/>
    </location>
</feature>
<dbReference type="OMA" id="YARPANI"/>
<dbReference type="Proteomes" id="UP000075243">
    <property type="component" value="Unassembled WGS sequence"/>
</dbReference>
<dbReference type="PANTHER" id="PTHR48154:SF1">
    <property type="entry name" value="PROTEIN, PUTATIVE-RELATED"/>
    <property type="match status" value="1"/>
</dbReference>
<sequence length="196" mass="22567">MSRVNEICASMSKEAKIEFEKRYGRILDLLRISMDPTFMRALIHFWEPEFRCFRFPHFDIVPTIEEYDLMTKWPKSGGVFFVQEGRISSDKVAELIGLPSHLSILEGNGVVKGWKLSILEEHLSLLGHQKNWITFNKTLALILFGIILFPFHERVVDHAAIDALFAWDAHSNSPVPAILADTLLAINLYRKKSENR</sequence>
<keyword evidence="3" id="KW-1185">Reference proteome</keyword>
<dbReference type="PANTHER" id="PTHR48154">
    <property type="entry name" value="PROTEIN, PUTATIVE-RELATED"/>
    <property type="match status" value="1"/>
</dbReference>
<evidence type="ECO:0000313" key="2">
    <source>
        <dbReference type="EMBL" id="KYP47025.1"/>
    </source>
</evidence>
<dbReference type="InterPro" id="IPR056647">
    <property type="entry name" value="DUF7745"/>
</dbReference>
<dbReference type="Pfam" id="PF24924">
    <property type="entry name" value="DUF7745"/>
    <property type="match status" value="1"/>
</dbReference>
<name>A0A151RWU4_CAJCA</name>
<dbReference type="Gramene" id="C.cajan_31452.t">
    <property type="protein sequence ID" value="C.cajan_31452.t.cds1"/>
    <property type="gene ID" value="C.cajan_31452"/>
</dbReference>
<proteinExistence type="predicted"/>
<evidence type="ECO:0000313" key="3">
    <source>
        <dbReference type="Proteomes" id="UP000075243"/>
    </source>
</evidence>
<reference evidence="2" key="1">
    <citation type="journal article" date="2012" name="Nat. Biotechnol.">
        <title>Draft genome sequence of pigeonpea (Cajanus cajan), an orphan legume crop of resource-poor farmers.</title>
        <authorList>
            <person name="Varshney R.K."/>
            <person name="Chen W."/>
            <person name="Li Y."/>
            <person name="Bharti A.K."/>
            <person name="Saxena R.K."/>
            <person name="Schlueter J.A."/>
            <person name="Donoghue M.T."/>
            <person name="Azam S."/>
            <person name="Fan G."/>
            <person name="Whaley A.M."/>
            <person name="Farmer A.D."/>
            <person name="Sheridan J."/>
            <person name="Iwata A."/>
            <person name="Tuteja R."/>
            <person name="Penmetsa R.V."/>
            <person name="Wu W."/>
            <person name="Upadhyaya H.D."/>
            <person name="Yang S.P."/>
            <person name="Shah T."/>
            <person name="Saxena K.B."/>
            <person name="Michael T."/>
            <person name="McCombie W.R."/>
            <person name="Yang B."/>
            <person name="Zhang G."/>
            <person name="Yang H."/>
            <person name="Wang J."/>
            <person name="Spillane C."/>
            <person name="Cook D.R."/>
            <person name="May G.D."/>
            <person name="Xu X."/>
            <person name="Jackson S.A."/>
        </authorList>
    </citation>
    <scope>NUCLEOTIDE SEQUENCE [LARGE SCALE GENOMIC DNA]</scope>
</reference>
<protein>
    <recommendedName>
        <fullName evidence="1">DUF7745 domain-containing protein</fullName>
    </recommendedName>
</protein>
<organism evidence="2 3">
    <name type="scientific">Cajanus cajan</name>
    <name type="common">Pigeon pea</name>
    <name type="synonym">Cajanus indicus</name>
    <dbReference type="NCBI Taxonomy" id="3821"/>
    <lineage>
        <taxon>Eukaryota</taxon>
        <taxon>Viridiplantae</taxon>
        <taxon>Streptophyta</taxon>
        <taxon>Embryophyta</taxon>
        <taxon>Tracheophyta</taxon>
        <taxon>Spermatophyta</taxon>
        <taxon>Magnoliopsida</taxon>
        <taxon>eudicotyledons</taxon>
        <taxon>Gunneridae</taxon>
        <taxon>Pentapetalae</taxon>
        <taxon>rosids</taxon>
        <taxon>fabids</taxon>
        <taxon>Fabales</taxon>
        <taxon>Fabaceae</taxon>
        <taxon>Papilionoideae</taxon>
        <taxon>50 kb inversion clade</taxon>
        <taxon>NPAAA clade</taxon>
        <taxon>indigoferoid/millettioid clade</taxon>
        <taxon>Phaseoleae</taxon>
        <taxon>Cajanus</taxon>
    </lineage>
</organism>